<keyword evidence="3" id="KW-1185">Reference proteome</keyword>
<gene>
    <name evidence="2 4" type="ORF">BDZ99DRAFT_260394</name>
</gene>
<protein>
    <submittedName>
        <fullName evidence="2 4">Uncharacterized protein</fullName>
    </submittedName>
</protein>
<accession>A0A6A6YVP5</accession>
<feature type="region of interest" description="Disordered" evidence="1">
    <location>
        <begin position="51"/>
        <end position="82"/>
    </location>
</feature>
<dbReference type="RefSeq" id="XP_033579028.1">
    <property type="nucleotide sequence ID" value="XM_033713788.1"/>
</dbReference>
<dbReference type="Proteomes" id="UP000504636">
    <property type="component" value="Unplaced"/>
</dbReference>
<evidence type="ECO:0000313" key="4">
    <source>
        <dbReference type="RefSeq" id="XP_033579028.1"/>
    </source>
</evidence>
<dbReference type="OrthoDB" id="10542490at2759"/>
<name>A0A6A6YVP5_9PEZI</name>
<feature type="compositionally biased region" description="Basic and acidic residues" evidence="1">
    <location>
        <begin position="58"/>
        <end position="67"/>
    </location>
</feature>
<evidence type="ECO:0000256" key="1">
    <source>
        <dbReference type="SAM" id="MobiDB-lite"/>
    </source>
</evidence>
<dbReference type="GeneID" id="54454681"/>
<proteinExistence type="predicted"/>
<dbReference type="EMBL" id="MU003697">
    <property type="protein sequence ID" value="KAF2812064.1"/>
    <property type="molecule type" value="Genomic_DNA"/>
</dbReference>
<reference evidence="4" key="2">
    <citation type="submission" date="2020-04" db="EMBL/GenBank/DDBJ databases">
        <authorList>
            <consortium name="NCBI Genome Project"/>
        </authorList>
    </citation>
    <scope>NUCLEOTIDE SEQUENCE</scope>
    <source>
        <strain evidence="4">CBS 304.34</strain>
    </source>
</reference>
<evidence type="ECO:0000313" key="2">
    <source>
        <dbReference type="EMBL" id="KAF2812064.1"/>
    </source>
</evidence>
<reference evidence="2 4" key="1">
    <citation type="journal article" date="2020" name="Stud. Mycol.">
        <title>101 Dothideomycetes genomes: a test case for predicting lifestyles and emergence of pathogens.</title>
        <authorList>
            <person name="Haridas S."/>
            <person name="Albert R."/>
            <person name="Binder M."/>
            <person name="Bloem J."/>
            <person name="Labutti K."/>
            <person name="Salamov A."/>
            <person name="Andreopoulos B."/>
            <person name="Baker S."/>
            <person name="Barry K."/>
            <person name="Bills G."/>
            <person name="Bluhm B."/>
            <person name="Cannon C."/>
            <person name="Castanera R."/>
            <person name="Culley D."/>
            <person name="Daum C."/>
            <person name="Ezra D."/>
            <person name="Gonzalez J."/>
            <person name="Henrissat B."/>
            <person name="Kuo A."/>
            <person name="Liang C."/>
            <person name="Lipzen A."/>
            <person name="Lutzoni F."/>
            <person name="Magnuson J."/>
            <person name="Mondo S."/>
            <person name="Nolan M."/>
            <person name="Ohm R."/>
            <person name="Pangilinan J."/>
            <person name="Park H.-J."/>
            <person name="Ramirez L."/>
            <person name="Alfaro M."/>
            <person name="Sun H."/>
            <person name="Tritt A."/>
            <person name="Yoshinaga Y."/>
            <person name="Zwiers L.-H."/>
            <person name="Turgeon B."/>
            <person name="Goodwin S."/>
            <person name="Spatafora J."/>
            <person name="Crous P."/>
            <person name="Grigoriev I."/>
        </authorList>
    </citation>
    <scope>NUCLEOTIDE SEQUENCE</scope>
    <source>
        <strain evidence="2 4">CBS 304.34</strain>
    </source>
</reference>
<organism evidence="2">
    <name type="scientific">Mytilinidion resinicola</name>
    <dbReference type="NCBI Taxonomy" id="574789"/>
    <lineage>
        <taxon>Eukaryota</taxon>
        <taxon>Fungi</taxon>
        <taxon>Dikarya</taxon>
        <taxon>Ascomycota</taxon>
        <taxon>Pezizomycotina</taxon>
        <taxon>Dothideomycetes</taxon>
        <taxon>Pleosporomycetidae</taxon>
        <taxon>Mytilinidiales</taxon>
        <taxon>Mytilinidiaceae</taxon>
        <taxon>Mytilinidion</taxon>
    </lineage>
</organism>
<reference evidence="4" key="3">
    <citation type="submission" date="2025-04" db="UniProtKB">
        <authorList>
            <consortium name="RefSeq"/>
        </authorList>
    </citation>
    <scope>IDENTIFICATION</scope>
    <source>
        <strain evidence="4">CBS 304.34</strain>
    </source>
</reference>
<feature type="region of interest" description="Disordered" evidence="1">
    <location>
        <begin position="1"/>
        <end position="37"/>
    </location>
</feature>
<evidence type="ECO:0000313" key="3">
    <source>
        <dbReference type="Proteomes" id="UP000504636"/>
    </source>
</evidence>
<sequence length="257" mass="28849">MGATPTIRQFPLGPKLEPNGETNEDSLASDPPQFPEKCSDRLQFVFGMGATPPVVHQSDLDPKPEPGEEKDEDSFASDGTWFPEHYPRRPQSAFGYPLPPLPCPRPAPNPALAFLCPKGAPPPANVGEHVIFLLVRHPGLSIYMNLFPQFGPVELYRWIKSYALNPDLDYAYRRTLASVFFRGLHEPEVARLLLTASRCKSTAQQDDRLKAVIEEQKEKRARGDGEEMRVARAWERHMSFIGAYNELYGTRANGEES</sequence>
<dbReference type="AlphaFoldDB" id="A0A6A6YVP5"/>